<organism evidence="7 8">
    <name type="scientific">Ureaplasma diversum NCTC 246</name>
    <dbReference type="NCBI Taxonomy" id="1188241"/>
    <lineage>
        <taxon>Bacteria</taxon>
        <taxon>Bacillati</taxon>
        <taxon>Mycoplasmatota</taxon>
        <taxon>Mycoplasmoidales</taxon>
        <taxon>Mycoplasmoidaceae</taxon>
        <taxon>Ureaplasma</taxon>
    </lineage>
</organism>
<keyword evidence="4" id="KW-0472">Membrane</keyword>
<dbReference type="OrthoDB" id="404055at2"/>
<dbReference type="Pfam" id="PF02608">
    <property type="entry name" value="Bmp"/>
    <property type="match status" value="1"/>
</dbReference>
<evidence type="ECO:0000313" key="7">
    <source>
        <dbReference type="EMBL" id="KEZ22274.1"/>
    </source>
</evidence>
<dbReference type="AlphaFoldDB" id="A0A084EWD2"/>
<keyword evidence="8" id="KW-1185">Reference proteome</keyword>
<dbReference type="InterPro" id="IPR003760">
    <property type="entry name" value="PnrA-like"/>
</dbReference>
<evidence type="ECO:0000256" key="5">
    <source>
        <dbReference type="ARBA" id="ARBA00023288"/>
    </source>
</evidence>
<dbReference type="PANTHER" id="PTHR34296:SF2">
    <property type="entry name" value="ABC TRANSPORTER GUANOSINE-BINDING PROTEIN NUPN"/>
    <property type="match status" value="1"/>
</dbReference>
<evidence type="ECO:0000256" key="4">
    <source>
        <dbReference type="ARBA" id="ARBA00023136"/>
    </source>
</evidence>
<dbReference type="RefSeq" id="WP_038103477.1">
    <property type="nucleotide sequence ID" value="NZ_JFDP01000085.1"/>
</dbReference>
<dbReference type="Gene3D" id="3.40.50.2300">
    <property type="match status" value="1"/>
</dbReference>
<evidence type="ECO:0000259" key="6">
    <source>
        <dbReference type="Pfam" id="PF02608"/>
    </source>
</evidence>
<dbReference type="EMBL" id="JFDP01000085">
    <property type="protein sequence ID" value="KEZ22274.1"/>
    <property type="molecule type" value="Genomic_DNA"/>
</dbReference>
<comment type="subcellular location">
    <subcellularLocation>
        <location evidence="1">Cell membrane</location>
    </subcellularLocation>
</comment>
<dbReference type="PANTHER" id="PTHR34296">
    <property type="entry name" value="TRANSCRIPTIONAL ACTIVATOR PROTEIN MED"/>
    <property type="match status" value="1"/>
</dbReference>
<evidence type="ECO:0000313" key="8">
    <source>
        <dbReference type="Proteomes" id="UP000028537"/>
    </source>
</evidence>
<feature type="domain" description="ABC transporter substrate-binding protein PnrA-like" evidence="6">
    <location>
        <begin position="40"/>
        <end position="193"/>
    </location>
</feature>
<name>A0A084EWD2_9BACT</name>
<gene>
    <name evidence="7" type="ORF">UDIV_6600</name>
</gene>
<evidence type="ECO:0000256" key="1">
    <source>
        <dbReference type="ARBA" id="ARBA00004236"/>
    </source>
</evidence>
<dbReference type="InterPro" id="IPR050957">
    <property type="entry name" value="BMP_lipoprotein"/>
</dbReference>
<sequence>MKNSVSKYKKGILFALGTVATLGVVSIVAASCAKPLINVNSINTYYKVPTSTESQAFHSLYKTMSNEGTRAFVLGGFMQPPALLSGLENNVFNKDSIALLVDIGFAENDETKAKLNNIKDKLSRVSSVVFNVEEAAFLAGIATAYQLNSNQERFLKDNKGLTWGGYVGINLSSTTPFLAGFSAGVKWANEKLKDKDIKQENSQTTKKYVEVKEQQLVQNSSAVGGFDVGMGDKVVNEFIDLDVDVLLVVAGGGQSRDAVQRVNSSSKDIMIVGVDVPQENDPLTNVKFGNKEAPIHFSIVKNMDTIVARTLKKATEQPQPFVGNNSEFKKEDEYKLGVHTAAGIDSGAVGISEPGHKYLIAATNLATNQQLVNYSDVVNYFLNKDDVYKQFLANDNLEYVASKGVDKDQKTAQTEKWTHPRAKSFYLSTASSDVFKKAYELADQKDKEADQNKYPKDYYKKLLVAQILSFPGDILADGAFNEKIFNGIVKFYEQVGITIPKPNQK</sequence>
<dbReference type="GO" id="GO:0005886">
    <property type="term" value="C:plasma membrane"/>
    <property type="evidence" value="ECO:0007669"/>
    <property type="project" value="UniProtKB-SubCell"/>
</dbReference>
<proteinExistence type="predicted"/>
<dbReference type="PROSITE" id="PS51257">
    <property type="entry name" value="PROKAR_LIPOPROTEIN"/>
    <property type="match status" value="1"/>
</dbReference>
<evidence type="ECO:0000256" key="3">
    <source>
        <dbReference type="ARBA" id="ARBA00022729"/>
    </source>
</evidence>
<keyword evidence="3" id="KW-0732">Signal</keyword>
<dbReference type="Proteomes" id="UP000028537">
    <property type="component" value="Unassembled WGS sequence"/>
</dbReference>
<keyword evidence="5" id="KW-0449">Lipoprotein</keyword>
<comment type="caution">
    <text evidence="7">The sequence shown here is derived from an EMBL/GenBank/DDBJ whole genome shotgun (WGS) entry which is preliminary data.</text>
</comment>
<accession>A0A084EWD2</accession>
<dbReference type="eggNOG" id="COG1744">
    <property type="taxonomic scope" value="Bacteria"/>
</dbReference>
<evidence type="ECO:0000256" key="2">
    <source>
        <dbReference type="ARBA" id="ARBA00022475"/>
    </source>
</evidence>
<keyword evidence="2" id="KW-1003">Cell membrane</keyword>
<reference evidence="7 8" key="1">
    <citation type="submission" date="2014-02" db="EMBL/GenBank/DDBJ databases">
        <title>Genome sequence of Ureaplasma diversum strain 246.</title>
        <authorList>
            <person name="Sirand-Pugnet P."/>
            <person name="Breton M."/>
            <person name="Dordet-Frisoni E."/>
            <person name="Baranowski E."/>
            <person name="Barre A."/>
            <person name="Couture C."/>
            <person name="Dupuy V."/>
            <person name="Gaurivaud P."/>
            <person name="Jacob D."/>
            <person name="Lemaitre C."/>
            <person name="Manso-Silvan L."/>
            <person name="Nikolski M."/>
            <person name="Nouvel L.-X."/>
            <person name="Poumarat F."/>
            <person name="Tardy F."/>
            <person name="Thebault P."/>
            <person name="Theil S."/>
            <person name="Citti C."/>
            <person name="Thiaucourt F."/>
            <person name="Blanchard A."/>
        </authorList>
    </citation>
    <scope>NUCLEOTIDE SEQUENCE [LARGE SCALE GENOMIC DNA]</scope>
    <source>
        <strain evidence="7 8">NCTC 246</strain>
    </source>
</reference>
<protein>
    <recommendedName>
        <fullName evidence="6">ABC transporter substrate-binding protein PnrA-like domain-containing protein</fullName>
    </recommendedName>
</protein>